<name>A0ACB8A3P8_9AGAM</name>
<comment type="caution">
    <text evidence="1">The sequence shown here is derived from an EMBL/GenBank/DDBJ whole genome shotgun (WGS) entry which is preliminary data.</text>
</comment>
<gene>
    <name evidence="1" type="ORF">BJ138DRAFT_1158943</name>
</gene>
<reference evidence="1" key="1">
    <citation type="journal article" date="2021" name="New Phytol.">
        <title>Evolutionary innovations through gain and loss of genes in the ectomycorrhizal Boletales.</title>
        <authorList>
            <person name="Wu G."/>
            <person name="Miyauchi S."/>
            <person name="Morin E."/>
            <person name="Kuo A."/>
            <person name="Drula E."/>
            <person name="Varga T."/>
            <person name="Kohler A."/>
            <person name="Feng B."/>
            <person name="Cao Y."/>
            <person name="Lipzen A."/>
            <person name="Daum C."/>
            <person name="Hundley H."/>
            <person name="Pangilinan J."/>
            <person name="Johnson J."/>
            <person name="Barry K."/>
            <person name="LaButti K."/>
            <person name="Ng V."/>
            <person name="Ahrendt S."/>
            <person name="Min B."/>
            <person name="Choi I.G."/>
            <person name="Park H."/>
            <person name="Plett J.M."/>
            <person name="Magnuson J."/>
            <person name="Spatafora J.W."/>
            <person name="Nagy L.G."/>
            <person name="Henrissat B."/>
            <person name="Grigoriev I.V."/>
            <person name="Yang Z.L."/>
            <person name="Xu J."/>
            <person name="Martin F.M."/>
        </authorList>
    </citation>
    <scope>NUCLEOTIDE SEQUENCE</scope>
    <source>
        <strain evidence="1">ATCC 28755</strain>
    </source>
</reference>
<proteinExistence type="predicted"/>
<sequence>MAAPGVGTTSMLTSLSASALSVLSWEACIMFGDEVEFIWSKSYRSPVKWLFLLTRYIGLAASFSNPFLGIGASSLSMSCKGFLILQVTASQALVTLVQTIFMIRVLALYNRNCWMAAFLLFLLVTGSIIAITGLSSTVSNTEFDRMCGVTRIHSSMTYFGFSFVATNCIVLTLTIVKCTRALVQNGGRGRQKFAPVLSLLLRDGTLGFFGTAALMIPTSLSLIIDQGALASPMTPWFIAIQSCAGCRLIINMERLSLRERHNHNHNECCGTGTPPILSTHIVIEPPNSEHEEEIS</sequence>
<dbReference type="Proteomes" id="UP000790377">
    <property type="component" value="Unassembled WGS sequence"/>
</dbReference>
<evidence type="ECO:0000313" key="1">
    <source>
        <dbReference type="EMBL" id="KAH7907900.1"/>
    </source>
</evidence>
<organism evidence="1 2">
    <name type="scientific">Hygrophoropsis aurantiaca</name>
    <dbReference type="NCBI Taxonomy" id="72124"/>
    <lineage>
        <taxon>Eukaryota</taxon>
        <taxon>Fungi</taxon>
        <taxon>Dikarya</taxon>
        <taxon>Basidiomycota</taxon>
        <taxon>Agaricomycotina</taxon>
        <taxon>Agaricomycetes</taxon>
        <taxon>Agaricomycetidae</taxon>
        <taxon>Boletales</taxon>
        <taxon>Coniophorineae</taxon>
        <taxon>Hygrophoropsidaceae</taxon>
        <taxon>Hygrophoropsis</taxon>
    </lineage>
</organism>
<protein>
    <submittedName>
        <fullName evidence="1">Uncharacterized protein</fullName>
    </submittedName>
</protein>
<dbReference type="EMBL" id="MU267861">
    <property type="protein sequence ID" value="KAH7907900.1"/>
    <property type="molecule type" value="Genomic_DNA"/>
</dbReference>
<evidence type="ECO:0000313" key="2">
    <source>
        <dbReference type="Proteomes" id="UP000790377"/>
    </source>
</evidence>
<accession>A0ACB8A3P8</accession>
<keyword evidence="2" id="KW-1185">Reference proteome</keyword>